<feature type="transmembrane region" description="Helical" evidence="6">
    <location>
        <begin position="90"/>
        <end position="110"/>
    </location>
</feature>
<dbReference type="AlphaFoldDB" id="A0A1X7ECA0"/>
<evidence type="ECO:0000256" key="2">
    <source>
        <dbReference type="ARBA" id="ARBA00022475"/>
    </source>
</evidence>
<name>A0A1X7ECA0_9PROT</name>
<keyword evidence="2" id="KW-1003">Cell membrane</keyword>
<dbReference type="GO" id="GO:0005886">
    <property type="term" value="C:plasma membrane"/>
    <property type="evidence" value="ECO:0007669"/>
    <property type="project" value="UniProtKB-SubCell"/>
</dbReference>
<comment type="subcellular location">
    <subcellularLocation>
        <location evidence="1">Cell membrane</location>
        <topology evidence="1">Multi-pass membrane protein</topology>
    </subcellularLocation>
</comment>
<proteinExistence type="predicted"/>
<protein>
    <submittedName>
        <fullName evidence="7">Putative membrane protein</fullName>
    </submittedName>
</protein>
<keyword evidence="4 6" id="KW-1133">Transmembrane helix</keyword>
<feature type="transmembrane region" description="Helical" evidence="6">
    <location>
        <begin position="157"/>
        <end position="178"/>
    </location>
</feature>
<keyword evidence="3 6" id="KW-0812">Transmembrane</keyword>
<evidence type="ECO:0000313" key="7">
    <source>
        <dbReference type="EMBL" id="SMF31389.1"/>
    </source>
</evidence>
<feature type="transmembrane region" description="Helical" evidence="6">
    <location>
        <begin position="190"/>
        <end position="215"/>
    </location>
</feature>
<evidence type="ECO:0000256" key="6">
    <source>
        <dbReference type="SAM" id="Phobius"/>
    </source>
</evidence>
<organism evidence="7 8">
    <name type="scientific">Azospirillum oryzae</name>
    <dbReference type="NCBI Taxonomy" id="286727"/>
    <lineage>
        <taxon>Bacteria</taxon>
        <taxon>Pseudomonadati</taxon>
        <taxon>Pseudomonadota</taxon>
        <taxon>Alphaproteobacteria</taxon>
        <taxon>Rhodospirillales</taxon>
        <taxon>Azospirillaceae</taxon>
        <taxon>Azospirillum</taxon>
    </lineage>
</organism>
<dbReference type="Pfam" id="PF09678">
    <property type="entry name" value="Caa3_CtaG"/>
    <property type="match status" value="1"/>
</dbReference>
<dbReference type="InterPro" id="IPR019108">
    <property type="entry name" value="Caa3_assmbl_CtaG-rel"/>
</dbReference>
<feature type="transmembrane region" description="Helical" evidence="6">
    <location>
        <begin position="61"/>
        <end position="84"/>
    </location>
</feature>
<dbReference type="Proteomes" id="UP000192936">
    <property type="component" value="Unassembled WGS sequence"/>
</dbReference>
<accession>A0A1X7ECA0</accession>
<dbReference type="RefSeq" id="WP_085083811.1">
    <property type="nucleotide sequence ID" value="NZ_FXAK01000002.1"/>
</dbReference>
<feature type="transmembrane region" description="Helical" evidence="6">
    <location>
        <begin position="131"/>
        <end position="151"/>
    </location>
</feature>
<reference evidence="7 8" key="1">
    <citation type="submission" date="2017-04" db="EMBL/GenBank/DDBJ databases">
        <authorList>
            <person name="Afonso C.L."/>
            <person name="Miller P.J."/>
            <person name="Scott M.A."/>
            <person name="Spackman E."/>
            <person name="Goraichik I."/>
            <person name="Dimitrov K.M."/>
            <person name="Suarez D.L."/>
            <person name="Swayne D.E."/>
        </authorList>
    </citation>
    <scope>NUCLEOTIDE SEQUENCE [LARGE SCALE GENOMIC DNA]</scope>
    <source>
        <strain evidence="7 8">A2P</strain>
    </source>
</reference>
<gene>
    <name evidence="7" type="ORF">SAMN02982917_1498</name>
</gene>
<feature type="transmembrane region" description="Helical" evidence="6">
    <location>
        <begin position="30"/>
        <end position="49"/>
    </location>
</feature>
<dbReference type="STRING" id="286727.SAMN02982917_1498"/>
<keyword evidence="5 6" id="KW-0472">Membrane</keyword>
<dbReference type="OrthoDB" id="259025at2"/>
<evidence type="ECO:0000256" key="4">
    <source>
        <dbReference type="ARBA" id="ARBA00022989"/>
    </source>
</evidence>
<sequence length="279" mass="29057">MATDSLPFIPYCGVPPVPDELSTAWNGDPALLAAFALAAIGLTVVARRPAGYAGQARHRSLCLAAGWLVLGVAFVSPLCSLTSALFSARVAQHLLTIQVAAPLFVLGWPGGAVRWPTLLRTAARPLAKPELAWGLFGITLWVWHLPGPYMAALANDAVLWLMHGTLFAGAVAAWRTILAPTDAAMRLRGLLAAFGTSVHLAMLAALLIFAGSPLFSYHLTTTAPWGLSPLADQQLGGLIMGVVGALAYVALVLAGAARWLRPGNDGQGEDGQLSSGKVG</sequence>
<feature type="transmembrane region" description="Helical" evidence="6">
    <location>
        <begin position="235"/>
        <end position="257"/>
    </location>
</feature>
<evidence type="ECO:0000256" key="1">
    <source>
        <dbReference type="ARBA" id="ARBA00004651"/>
    </source>
</evidence>
<evidence type="ECO:0000256" key="3">
    <source>
        <dbReference type="ARBA" id="ARBA00022692"/>
    </source>
</evidence>
<evidence type="ECO:0000256" key="5">
    <source>
        <dbReference type="ARBA" id="ARBA00023136"/>
    </source>
</evidence>
<evidence type="ECO:0000313" key="8">
    <source>
        <dbReference type="Proteomes" id="UP000192936"/>
    </source>
</evidence>
<dbReference type="EMBL" id="FXAK01000002">
    <property type="protein sequence ID" value="SMF31389.1"/>
    <property type="molecule type" value="Genomic_DNA"/>
</dbReference>